<dbReference type="GO" id="GO:0005886">
    <property type="term" value="C:plasma membrane"/>
    <property type="evidence" value="ECO:0007669"/>
    <property type="project" value="TreeGrafter"/>
</dbReference>
<dbReference type="InterPro" id="IPR051275">
    <property type="entry name" value="Cell_adhesion_signaling"/>
</dbReference>
<feature type="region of interest" description="Disordered" evidence="16">
    <location>
        <begin position="2098"/>
        <end position="2126"/>
    </location>
</feature>
<feature type="compositionally biased region" description="Pro residues" evidence="16">
    <location>
        <begin position="2111"/>
        <end position="2120"/>
    </location>
</feature>
<sequence length="2966" mass="324487">MPLKQQLCALLAFCCITLSIAQNDPLLTIASGPEDPPFTVGSVLTLSCSLIDPDVDDISFEWIAECPPNYECFSGNFTQNISTLSRDTVPVLTSVDTGNYSCFVTYNDGNETDETTIEVKATGVGVYEGASGITVNDGMNFIANPSGVLSLELHCIGASGSGNWTNTQGLEPTDDTLFDITEAFESTIMTVNGILTRNLEGYYTCDAEDENEVVDSIRVGLFLNEPGPPLSATLSVDQNPVLLGSTVTLECFVPDMNQLSPQLVYSWLLNGSALSLYNTSSISITLTDPEQFGNYACYVSNSFGSEMDTLFLQRAFVPTVSSQMMNYVVDENSTVTFQCTGTGVPEPDITWYRNGVPITDTRFSELTESMLDSSSLIYSVNGSLTLNNAYNTDTDTGYSCTATNTFGNASDSFGLAVNFGTRLLTAPMDQTVTEFSSISLYCTVSGYERPTISWTFSNTLLSNGTDGVIIQEMMNGNYELTSNITLTNVDRSSAGTYQCTGSNPLNDVTANALLTVNFIPDITELPANITVIQPVAAQFNCSANAIPQPTIQWIKNGATLSSNAKYTITTTSSTSTDRSSTLTILDSTPLDADDYYCSVTNSVKTVTASATLTVHVVPTVISQSPTYTVDENSTIIFQCTGTGVPEPNIAWYRNGALITDSRFTEMTDPASLNSSSLIYSVNGSLTLTNAYDTDTDTGYSCSANNTASTVSDSFGLTVNFGTRLLTGPTDLTVTEFSNATFSCTVSGYERPSIEWSFMEQSSNAPFSSLSNNANGAIIKEMTSGSYELTSTLTLTNISELAAGVYRCTGSNPLANISAEATLTVNFGTRLLRAPMDRTVTEFSSISLYCTVSGYERPTISWTFSNTLLSNGSNGVIIQEMTNGSYELTSVITLTNANRLDAGTYQCTGSNPLNNVTAEALLTVNFISDITQIPTDITVIQPLQAQFNCSANAIPQPTIQWIRNGTILSSNAKYTITTTNSTSTDRSSTLTIFDSTPVDAGDYYCFVNNNVKTVNVSATLTVHVVPTIALQMTTYTVNENSTVTFQCTGTGVPEPGITWYRNGNELSTSSRITINSGSPIQDGSTLIYQVSGSLEISPVADNDSDTTYNCTASNTAGRATDQFALDVLVAPVIISPPSDTTVTHPDPFSFTCVTTGHPRPNITWYKVTEGTNGATESVMADDRTSITNTQSGDRELTSSIRVTGAIPFDAGVYTCEATNVVIAYNNSATAVINVRPNILYPSSNAVFYVNESSSISILCSATGLPSPSITWYRNTVQLTGVSDGQFNNINGRISISESLIQEFVTADGVINQTNQTLTLMANRSDTNDNYTCRADNVGQDLVTFEIFVQVPPVVVPLDGDSHRVAIEDRTTLLSFRIDDAAPPVSPSNTYWRFSPLFSNDPYASDTEDITGLSTRRGDSAYSYSNGRLNLTISGLNQTDEGRYFLIAINPAGEHYGHIDIIIHGPPYIIQRPSNATVLNGGTATFICYAVADPNHEIYWMYNSTIIANTTSNGYSSNPSKYSIVSSRTNLQSFGSLSVQDLVFDDRGDYQCIVYNNISSLSFTASLTVHVRPIVYTISNSLSLLIENSTSLHCVATGYPFVSITWKKNGQNISETTPNITMTTTPVSLSNYPVNMSILDVARLGSVGELAFVSVTRNDTANYTCVASNYLPDTNLRSYESESTSITVLERPDPPTDVIVTSYTSRTIDVSWSPGFDGNNPIKGYFLYQKDLDRDGDFILALPSTTHSYTTESGTNFRISDGIIPYTKYTFTVVACNGVDGTNCSAVDRGTPSNPVRIEPDAPDSPPFNCTALPTNSSTSISLAWSVPLQPNGLITSYSITYLPLSSTSEREYGAESNSTISTPTNGTSFIVDNLYKASLYSFSLQAFTVIGGSPIATDICTTSTIEDIPEGAPLNVGIVTDSSTSVQLSWNAPDSLVQNGRITSYRIRYSIPFQTPFNPVIVSAPSTTARIENLEKYTIYNFSVAAGTARGYGPYSDWINIRTLNDTSSVPLNLQVVGEPGRTNITIQWMIPAFPNGIITSYNVYYQPFKANSGGEDPSFNSSERSVTVQAISLSTTLLDLYPNSTYTISVTAINGAGESQRSTPISVNTPSSPPPPPSTPTIPSDAVDGRKVRIQLVRPSTINGPISHYHVVAVILRSDAVSAPSSPPDIQFPSLASLSTYSTAQDDYDGSREIGYVAAEFADALFPSDGYYIIGEETQPNDRSGSYTNGELRYGTPYTFFLRAYPFLSDVSSAGNNKKQSTSAERQYTEFTSSNYTAVVTTATNPGPAIAGSVVTVLLVIIIIVVVVIVVLFLVYRKRTGILTFGNKEPTQEMKRITSDTSIPSMPHMESNDTTLSRTSLALSEHYEGHPPISVAEFGKIVDRLHANDNYMFSQEYEDINRSSPNPSVDVCLNPMNKLRNRYANIQCYDHSRVKLTPVEDSPHDYINANFIHGYNRDNEFIATQGPLPDTIGDFWRMVWDYESPTVVMLTNLQEKMRVKCTQYWPDTVGRSERFGPISVTFIKSTSHADYCIREFEIQTQDEKTTRSIKQFHYTSWPDFGVPRHPTPLIQFIHTVRRHHKYTDKRPMIIHCSAGVGRTGTFITIDSEMQRADQERELNPYQFVRQMRENRNHMVQTEAQFVFIHDALVEILNTGKTDIGIEQLEARMAELEIEDDEGETGYSHEFSRLQSERAHFDDFYSARNDANKDKNRLHNALPYDHNRVKLTKIPGEIGSDYINASFIDGYKAKNCYIAAQAPKDNTLNDFWKMICEQQVSVIVMLANTEEKEQFVMSAQYWPYKRGEELAFGSASVTLQLTNHQEDYIHRQLRVTYTPRDTPPETRVVHHFSFTSWPRSGAPSNGSGMIDLIDQVQKRQQQTGNKPILVHCSAGIGRTGAFCALSIAIERVKVEHIVNIYNIVKHLRTQRAHMVQNLDQYVFIYRAILDYAESLNSYANFNSQATTLTVI</sequence>
<dbReference type="GO" id="GO:0050839">
    <property type="term" value="F:cell adhesion molecule binding"/>
    <property type="evidence" value="ECO:0007669"/>
    <property type="project" value="TreeGrafter"/>
</dbReference>
<keyword evidence="10 17" id="KW-0472">Membrane</keyword>
<dbReference type="PRINTS" id="PR00700">
    <property type="entry name" value="PRTYPHPHTASE"/>
</dbReference>
<dbReference type="InterPro" id="IPR013098">
    <property type="entry name" value="Ig_I-set"/>
</dbReference>
<feature type="signal peptide" evidence="18">
    <location>
        <begin position="1"/>
        <end position="21"/>
    </location>
</feature>
<evidence type="ECO:0000256" key="12">
    <source>
        <dbReference type="ARBA" id="ARBA00023170"/>
    </source>
</evidence>
<dbReference type="SUPFAM" id="SSF52799">
    <property type="entry name" value="(Phosphotyrosine protein) phosphatases II"/>
    <property type="match status" value="2"/>
</dbReference>
<dbReference type="GO" id="GO:0098609">
    <property type="term" value="P:cell-cell adhesion"/>
    <property type="evidence" value="ECO:0007669"/>
    <property type="project" value="TreeGrafter"/>
</dbReference>
<dbReference type="Proteomes" id="UP000007879">
    <property type="component" value="Unassembled WGS sequence"/>
</dbReference>
<dbReference type="PANTHER" id="PTHR11640:SF31">
    <property type="entry name" value="IRREGULAR CHIASM C-ROUGHEST PROTEIN-RELATED"/>
    <property type="match status" value="1"/>
</dbReference>
<dbReference type="FunFam" id="3.90.190.10:FF:000102">
    <property type="entry name" value="Receptor-type tyrosine-protein phosphatase"/>
    <property type="match status" value="1"/>
</dbReference>
<protein>
    <recommendedName>
        <fullName evidence="3">protein-tyrosine-phosphatase</fullName>
        <ecNumber evidence="3">3.1.3.48</ecNumber>
    </recommendedName>
</protein>
<feature type="domain" description="Ig-like" evidence="21">
    <location>
        <begin position="1571"/>
        <end position="1685"/>
    </location>
</feature>
<dbReference type="Pfam" id="PF07679">
    <property type="entry name" value="I-set"/>
    <property type="match status" value="4"/>
</dbReference>
<dbReference type="SMART" id="SM00404">
    <property type="entry name" value="PTPc_motif"/>
    <property type="match status" value="2"/>
</dbReference>
<dbReference type="InterPro" id="IPR003598">
    <property type="entry name" value="Ig_sub2"/>
</dbReference>
<evidence type="ECO:0000256" key="2">
    <source>
        <dbReference type="ARBA" id="ARBA00010504"/>
    </source>
</evidence>
<keyword evidence="9 17" id="KW-1133">Transmembrane helix</keyword>
<keyword evidence="24" id="KW-1185">Reference proteome</keyword>
<dbReference type="FunFam" id="3.90.190.10:FF:000009">
    <property type="entry name" value="Receptor-type tyrosine-protein phosphatase beta"/>
    <property type="match status" value="1"/>
</dbReference>
<evidence type="ECO:0000256" key="18">
    <source>
        <dbReference type="SAM" id="SignalP"/>
    </source>
</evidence>
<dbReference type="PROSITE" id="PS50055">
    <property type="entry name" value="TYR_PHOSPHATASE_PTP"/>
    <property type="match status" value="2"/>
</dbReference>
<dbReference type="EnsemblMetazoa" id="XM_019997897.1">
    <property type="protein sequence ID" value="XP_019853456.1"/>
    <property type="gene ID" value="LOC100638857"/>
</dbReference>
<proteinExistence type="inferred from homology"/>
<dbReference type="CDD" id="cd00063">
    <property type="entry name" value="FN3"/>
    <property type="match status" value="4"/>
</dbReference>
<feature type="domain" description="Ig-like" evidence="21">
    <location>
        <begin position="228"/>
        <end position="313"/>
    </location>
</feature>
<dbReference type="SUPFAM" id="SSF49265">
    <property type="entry name" value="Fibronectin type III"/>
    <property type="match status" value="3"/>
</dbReference>
<evidence type="ECO:0000256" key="13">
    <source>
        <dbReference type="ARBA" id="ARBA00023180"/>
    </source>
</evidence>
<dbReference type="FunFam" id="2.60.40.10:FF:000028">
    <property type="entry name" value="Neuronal cell adhesion molecule"/>
    <property type="match status" value="1"/>
</dbReference>
<dbReference type="eggNOG" id="KOG4475">
    <property type="taxonomic scope" value="Eukaryota"/>
</dbReference>
<dbReference type="InterPro" id="IPR029021">
    <property type="entry name" value="Prot-tyrosine_phosphatase-like"/>
</dbReference>
<evidence type="ECO:0000256" key="1">
    <source>
        <dbReference type="ARBA" id="ARBA00004479"/>
    </source>
</evidence>
<feature type="domain" description="Ig-like" evidence="21">
    <location>
        <begin position="927"/>
        <end position="1020"/>
    </location>
</feature>
<comment type="subcellular location">
    <subcellularLocation>
        <location evidence="1">Membrane</location>
        <topology evidence="1">Single-pass type I membrane protein</topology>
    </subcellularLocation>
</comment>
<evidence type="ECO:0000256" key="17">
    <source>
        <dbReference type="SAM" id="Phobius"/>
    </source>
</evidence>
<feature type="domain" description="Ig-like" evidence="21">
    <location>
        <begin position="1130"/>
        <end position="1232"/>
    </location>
</feature>
<dbReference type="SMART" id="SM00194">
    <property type="entry name" value="PTPc"/>
    <property type="match status" value="2"/>
</dbReference>
<dbReference type="InterPro" id="IPR000387">
    <property type="entry name" value="Tyr_Pase_dom"/>
</dbReference>
<dbReference type="SMART" id="SM00408">
    <property type="entry name" value="IGc2"/>
    <property type="match status" value="13"/>
</dbReference>
<keyword evidence="4 17" id="KW-0812">Transmembrane</keyword>
<dbReference type="InterPro" id="IPR000242">
    <property type="entry name" value="PTP_cat"/>
</dbReference>
<feature type="domain" description="Fibronectin type-III" evidence="22">
    <location>
        <begin position="1804"/>
        <end position="1906"/>
    </location>
</feature>
<feature type="domain" description="Ig-like" evidence="21">
    <location>
        <begin position="1465"/>
        <end position="1566"/>
    </location>
</feature>
<feature type="domain" description="Fibronectin type-III" evidence="22">
    <location>
        <begin position="1911"/>
        <end position="2005"/>
    </location>
</feature>
<evidence type="ECO:0000256" key="4">
    <source>
        <dbReference type="ARBA" id="ARBA00022692"/>
    </source>
</evidence>
<dbReference type="PANTHER" id="PTHR11640">
    <property type="entry name" value="NEPHRIN"/>
    <property type="match status" value="1"/>
</dbReference>
<name>A0A1X7ULT3_AMPQE</name>
<evidence type="ECO:0000256" key="11">
    <source>
        <dbReference type="ARBA" id="ARBA00023157"/>
    </source>
</evidence>
<dbReference type="InterPro" id="IPR013106">
    <property type="entry name" value="Ig_V-set"/>
</dbReference>
<feature type="transmembrane region" description="Helical" evidence="17">
    <location>
        <begin position="2290"/>
        <end position="2316"/>
    </location>
</feature>
<dbReference type="GO" id="GO:0005911">
    <property type="term" value="C:cell-cell junction"/>
    <property type="evidence" value="ECO:0007669"/>
    <property type="project" value="TreeGrafter"/>
</dbReference>
<dbReference type="Pfam" id="PF00041">
    <property type="entry name" value="fn3"/>
    <property type="match status" value="4"/>
</dbReference>
<feature type="domain" description="Ig-like" evidence="21">
    <location>
        <begin position="1235"/>
        <end position="1342"/>
    </location>
</feature>
<dbReference type="InterPro" id="IPR003595">
    <property type="entry name" value="Tyr_Pase_cat"/>
</dbReference>
<feature type="domain" description="Ig-like" evidence="21">
    <location>
        <begin position="520"/>
        <end position="613"/>
    </location>
</feature>
<feature type="domain" description="Ig-like" evidence="21">
    <location>
        <begin position="812"/>
        <end position="922"/>
    </location>
</feature>
<dbReference type="PROSITE" id="PS00383">
    <property type="entry name" value="TYR_PHOSPHATASE_1"/>
    <property type="match status" value="2"/>
</dbReference>
<keyword evidence="5 18" id="KW-0732">Signal</keyword>
<dbReference type="InterPro" id="IPR003599">
    <property type="entry name" value="Ig_sub"/>
</dbReference>
<dbReference type="EC" id="3.1.3.48" evidence="3"/>
<dbReference type="SMART" id="SM00406">
    <property type="entry name" value="IGv"/>
    <property type="match status" value="4"/>
</dbReference>
<keyword evidence="14" id="KW-0393">Immunoglobulin domain</keyword>
<organism evidence="23">
    <name type="scientific">Amphimedon queenslandica</name>
    <name type="common">Sponge</name>
    <dbReference type="NCBI Taxonomy" id="400682"/>
    <lineage>
        <taxon>Eukaryota</taxon>
        <taxon>Metazoa</taxon>
        <taxon>Porifera</taxon>
        <taxon>Demospongiae</taxon>
        <taxon>Heteroscleromorpha</taxon>
        <taxon>Haplosclerida</taxon>
        <taxon>Niphatidae</taxon>
        <taxon>Amphimedon</taxon>
    </lineage>
</organism>
<dbReference type="SMART" id="SM00409">
    <property type="entry name" value="IG"/>
    <property type="match status" value="15"/>
</dbReference>
<feature type="domain" description="Fibronectin type-III" evidence="22">
    <location>
        <begin position="2009"/>
        <end position="2112"/>
    </location>
</feature>
<keyword evidence="6" id="KW-0677">Repeat</keyword>
<dbReference type="InterPro" id="IPR036179">
    <property type="entry name" value="Ig-like_dom_sf"/>
</dbReference>
<evidence type="ECO:0000256" key="6">
    <source>
        <dbReference type="ARBA" id="ARBA00022737"/>
    </source>
</evidence>
<accession>A0A1X7ULT3</accession>
<evidence type="ECO:0000259" key="22">
    <source>
        <dbReference type="PROSITE" id="PS50853"/>
    </source>
</evidence>
<dbReference type="CDD" id="cd00047">
    <property type="entry name" value="PTPc"/>
    <property type="match status" value="1"/>
</dbReference>
<dbReference type="Pfam" id="PF13927">
    <property type="entry name" value="Ig_3"/>
    <property type="match status" value="8"/>
</dbReference>
<evidence type="ECO:0000256" key="9">
    <source>
        <dbReference type="ARBA" id="ARBA00022989"/>
    </source>
</evidence>
<dbReference type="OrthoDB" id="5989300at2759"/>
<dbReference type="Gene3D" id="2.60.40.10">
    <property type="entry name" value="Immunoglobulins"/>
    <property type="match status" value="17"/>
</dbReference>
<feature type="domain" description="Ig-like" evidence="21">
    <location>
        <begin position="25"/>
        <end position="118"/>
    </location>
</feature>
<dbReference type="EnsemblMetazoa" id="Aqu2.1.28723_001">
    <property type="protein sequence ID" value="Aqu2.1.28723_001"/>
    <property type="gene ID" value="Aqu2.1.28723"/>
</dbReference>
<dbReference type="Gene3D" id="3.90.190.10">
    <property type="entry name" value="Protein tyrosine phosphatase superfamily"/>
    <property type="match status" value="2"/>
</dbReference>
<dbReference type="PROSITE" id="PS50835">
    <property type="entry name" value="IG_LIKE"/>
    <property type="match status" value="14"/>
</dbReference>
<keyword evidence="11" id="KW-1015">Disulfide bond</keyword>
<dbReference type="InParanoid" id="A0A1X7ULT3"/>
<feature type="domain" description="Tyrosine-protein phosphatase" evidence="19">
    <location>
        <begin position="2393"/>
        <end position="2651"/>
    </location>
</feature>
<feature type="domain" description="Ig-like" evidence="21">
    <location>
        <begin position="421"/>
        <end position="515"/>
    </location>
</feature>
<evidence type="ECO:0000259" key="19">
    <source>
        <dbReference type="PROSITE" id="PS50055"/>
    </source>
</evidence>
<evidence type="ECO:0000256" key="15">
    <source>
        <dbReference type="ARBA" id="ARBA00051722"/>
    </source>
</evidence>
<dbReference type="InterPro" id="IPR013783">
    <property type="entry name" value="Ig-like_fold"/>
</dbReference>
<comment type="similarity">
    <text evidence="2">Belongs to the protein-tyrosine phosphatase family. Receptor class 2A subfamily.</text>
</comment>
<dbReference type="SUPFAM" id="SSF48726">
    <property type="entry name" value="Immunoglobulin"/>
    <property type="match status" value="15"/>
</dbReference>
<dbReference type="eggNOG" id="KOG4228">
    <property type="taxonomic scope" value="Eukaryota"/>
</dbReference>
<dbReference type="SMART" id="SM00060">
    <property type="entry name" value="FN3"/>
    <property type="match status" value="5"/>
</dbReference>
<comment type="catalytic activity">
    <reaction evidence="15">
        <text>O-phospho-L-tyrosyl-[protein] + H2O = L-tyrosyl-[protein] + phosphate</text>
        <dbReference type="Rhea" id="RHEA:10684"/>
        <dbReference type="Rhea" id="RHEA-COMP:10136"/>
        <dbReference type="Rhea" id="RHEA-COMP:20101"/>
        <dbReference type="ChEBI" id="CHEBI:15377"/>
        <dbReference type="ChEBI" id="CHEBI:43474"/>
        <dbReference type="ChEBI" id="CHEBI:46858"/>
        <dbReference type="ChEBI" id="CHEBI:61978"/>
        <dbReference type="EC" id="3.1.3.48"/>
    </reaction>
</comment>
<reference evidence="23" key="2">
    <citation type="submission" date="2017-05" db="UniProtKB">
        <authorList>
            <consortium name="EnsemblMetazoa"/>
        </authorList>
    </citation>
    <scope>IDENTIFICATION</scope>
</reference>
<dbReference type="InterPro" id="IPR003961">
    <property type="entry name" value="FN3_dom"/>
</dbReference>
<feature type="domain" description="Tyrosine specific protein phosphatases" evidence="20">
    <location>
        <begin position="2567"/>
        <end position="2642"/>
    </location>
</feature>
<feature type="domain" description="Ig-like" evidence="21">
    <location>
        <begin position="722"/>
        <end position="811"/>
    </location>
</feature>
<dbReference type="GO" id="GO:0004725">
    <property type="term" value="F:protein tyrosine phosphatase activity"/>
    <property type="evidence" value="ECO:0007669"/>
    <property type="project" value="UniProtKB-EC"/>
</dbReference>
<dbReference type="InterPro" id="IPR036116">
    <property type="entry name" value="FN3_sf"/>
</dbReference>
<feature type="domain" description="Tyrosine specific protein phosphatases" evidence="20">
    <location>
        <begin position="2862"/>
        <end position="2937"/>
    </location>
</feature>
<evidence type="ECO:0000256" key="14">
    <source>
        <dbReference type="ARBA" id="ARBA00023319"/>
    </source>
</evidence>
<dbReference type="Pfam" id="PF00102">
    <property type="entry name" value="Y_phosphatase"/>
    <property type="match status" value="2"/>
</dbReference>
<evidence type="ECO:0000256" key="8">
    <source>
        <dbReference type="ARBA" id="ARBA00022912"/>
    </source>
</evidence>
<evidence type="ECO:0000313" key="23">
    <source>
        <dbReference type="EnsemblMetazoa" id="Aqu2.1.28723_001"/>
    </source>
</evidence>
<evidence type="ECO:0000256" key="5">
    <source>
        <dbReference type="ARBA" id="ARBA00022729"/>
    </source>
</evidence>
<evidence type="ECO:0000313" key="24">
    <source>
        <dbReference type="Proteomes" id="UP000007879"/>
    </source>
</evidence>
<evidence type="ECO:0000256" key="7">
    <source>
        <dbReference type="ARBA" id="ARBA00022801"/>
    </source>
</evidence>
<feature type="domain" description="Fibronectin type-III" evidence="22">
    <location>
        <begin position="1692"/>
        <end position="1802"/>
    </location>
</feature>
<keyword evidence="12" id="KW-0675">Receptor</keyword>
<dbReference type="CDD" id="cd00096">
    <property type="entry name" value="Ig"/>
    <property type="match status" value="1"/>
</dbReference>
<feature type="domain" description="Ig-like" evidence="21">
    <location>
        <begin position="318"/>
        <end position="416"/>
    </location>
</feature>
<dbReference type="InterPro" id="IPR016130">
    <property type="entry name" value="Tyr_Pase_AS"/>
</dbReference>
<evidence type="ECO:0000256" key="10">
    <source>
        <dbReference type="ARBA" id="ARBA00023136"/>
    </source>
</evidence>
<keyword evidence="8" id="KW-0904">Protein phosphatase</keyword>
<keyword evidence="13" id="KW-0325">Glycoprotein</keyword>
<feature type="chain" id="PRO_5012756059" description="protein-tyrosine-phosphatase" evidence="18">
    <location>
        <begin position="22"/>
        <end position="2966"/>
    </location>
</feature>
<dbReference type="PROSITE" id="PS50853">
    <property type="entry name" value="FN3"/>
    <property type="match status" value="4"/>
</dbReference>
<evidence type="ECO:0000256" key="16">
    <source>
        <dbReference type="SAM" id="MobiDB-lite"/>
    </source>
</evidence>
<evidence type="ECO:0000256" key="3">
    <source>
        <dbReference type="ARBA" id="ARBA00013064"/>
    </source>
</evidence>
<evidence type="ECO:0000259" key="20">
    <source>
        <dbReference type="PROSITE" id="PS50056"/>
    </source>
</evidence>
<feature type="domain" description="Tyrosine-protein phosphatase" evidence="19">
    <location>
        <begin position="2682"/>
        <end position="2946"/>
    </location>
</feature>
<reference evidence="24" key="1">
    <citation type="journal article" date="2010" name="Nature">
        <title>The Amphimedon queenslandica genome and the evolution of animal complexity.</title>
        <authorList>
            <person name="Srivastava M."/>
            <person name="Simakov O."/>
            <person name="Chapman J."/>
            <person name="Fahey B."/>
            <person name="Gauthier M.E."/>
            <person name="Mitros T."/>
            <person name="Richards G.S."/>
            <person name="Conaco C."/>
            <person name="Dacre M."/>
            <person name="Hellsten U."/>
            <person name="Larroux C."/>
            <person name="Putnam N.H."/>
            <person name="Stanke M."/>
            <person name="Adamska M."/>
            <person name="Darling A."/>
            <person name="Degnan S.M."/>
            <person name="Oakley T.H."/>
            <person name="Plachetzki D.C."/>
            <person name="Zhai Y."/>
            <person name="Adamski M."/>
            <person name="Calcino A."/>
            <person name="Cummins S.F."/>
            <person name="Goodstein D.M."/>
            <person name="Harris C."/>
            <person name="Jackson D.J."/>
            <person name="Leys S.P."/>
            <person name="Shu S."/>
            <person name="Woodcroft B.J."/>
            <person name="Vervoort M."/>
            <person name="Kosik K.S."/>
            <person name="Manning G."/>
            <person name="Degnan B.M."/>
            <person name="Rokhsar D.S."/>
        </authorList>
    </citation>
    <scope>NUCLEOTIDE SEQUENCE [LARGE SCALE GENOMIC DNA]</scope>
</reference>
<keyword evidence="7" id="KW-0378">Hydrolase</keyword>
<evidence type="ECO:0000259" key="21">
    <source>
        <dbReference type="PROSITE" id="PS50835"/>
    </source>
</evidence>
<gene>
    <name evidence="23" type="primary">100638857</name>
</gene>
<feature type="domain" description="Ig-like" evidence="21">
    <location>
        <begin position="1025"/>
        <end position="1125"/>
    </location>
</feature>
<dbReference type="PROSITE" id="PS50056">
    <property type="entry name" value="TYR_PHOSPHATASE_2"/>
    <property type="match status" value="2"/>
</dbReference>
<dbReference type="InterPro" id="IPR007110">
    <property type="entry name" value="Ig-like_dom"/>
</dbReference>
<feature type="domain" description="Ig-like" evidence="21">
    <location>
        <begin position="618"/>
        <end position="717"/>
    </location>
</feature>